<dbReference type="AlphaFoldDB" id="A0A5C8NZG9"/>
<keyword evidence="4" id="KW-0067">ATP-binding</keyword>
<dbReference type="InterPro" id="IPR011761">
    <property type="entry name" value="ATP-grasp"/>
</dbReference>
<dbReference type="GO" id="GO:0009432">
    <property type="term" value="P:SOS response"/>
    <property type="evidence" value="ECO:0007669"/>
    <property type="project" value="TreeGrafter"/>
</dbReference>
<evidence type="ECO:0000256" key="4">
    <source>
        <dbReference type="PROSITE-ProRule" id="PRU00409"/>
    </source>
</evidence>
<name>A0A5C8NZG9_9BACI</name>
<dbReference type="PROSITE" id="PS50975">
    <property type="entry name" value="ATP_GRASP"/>
    <property type="match status" value="1"/>
</dbReference>
<dbReference type="InterPro" id="IPR011095">
    <property type="entry name" value="Dala_Dala_lig_C"/>
</dbReference>
<reference evidence="10 11" key="1">
    <citation type="submission" date="2019-06" db="EMBL/GenBank/DDBJ databases">
        <title>Cerasibacillus sp. nov., isolated from maize field.</title>
        <authorList>
            <person name="Lin S.-Y."/>
            <person name="Tsai C.-F."/>
            <person name="Young C.-C."/>
        </authorList>
    </citation>
    <scope>NUCLEOTIDE SEQUENCE [LARGE SCALE GENOMIC DNA]</scope>
    <source>
        <strain evidence="10 11">CC-CFT480</strain>
    </source>
</reference>
<dbReference type="RefSeq" id="WP_147666079.1">
    <property type="nucleotide sequence ID" value="NZ_VDUW01000002.1"/>
</dbReference>
<keyword evidence="2" id="KW-0436">Ligase</keyword>
<comment type="caution">
    <text evidence="5">Lacks conserved residue(s) required for the propagation of feature annotation.</text>
</comment>
<dbReference type="Pfam" id="PF07478">
    <property type="entry name" value="Dala_Dala_lig_C"/>
    <property type="match status" value="1"/>
</dbReference>
<keyword evidence="7" id="KW-0175">Coiled coil</keyword>
<dbReference type="Gene3D" id="3.30.70.100">
    <property type="match status" value="1"/>
</dbReference>
<feature type="coiled-coil region" evidence="7">
    <location>
        <begin position="493"/>
        <end position="520"/>
    </location>
</feature>
<feature type="domain" description="ATP-grasp" evidence="8">
    <location>
        <begin position="100"/>
        <end position="355"/>
    </location>
</feature>
<accession>A0A5C8NZG9</accession>
<proteinExistence type="inferred from homology"/>
<evidence type="ECO:0000256" key="2">
    <source>
        <dbReference type="ARBA" id="ARBA00022598"/>
    </source>
</evidence>
<protein>
    <recommendedName>
        <fullName evidence="1">Acylphosphatase</fullName>
    </recommendedName>
    <alternativeName>
        <fullName evidence="3">Acylphosphate phosphohydrolase</fullName>
    </alternativeName>
</protein>
<sequence>MKKITGVSLPQLTEEIVKNARKTRLDAFAVALEGWRRGLKLKWYTKDSKHFEDMIIFGVNPPGRLFSLSSGERTHFFFRTRGDKVENEAVEIGSEKGITKIWLEKAGVPIPQGKGFEEDATDEEIIEYSRTLDYPLVFKPTNASLGNGVVTNIQDEKELLKAIQYVRHELEYGEVIVEQHVKGKEFRLYVVEDQVIAVYNRIPANITGDGVHNIEELIELKNYERRQNARLNSCLIHNDQEIEEFITEQGYTFDSVLPKGKQLLLREKTNVSSGGDPIDVTDETPDKVKQIAIDAVKAIPGLHHAGVDIIINEDPSIKQAAVVLEINPTAQIGGALFPLRGKSRDIPAAIIDYYFPETKGVDTSQSKIYFDMTAVLEPLEDRTALEVEVAPAPLGKLYAKRYVVTGDVQRHRYHRWLKNQALDRNLHGFIKNMVFDEVEIVIAGTDKSIVDNFKEVIKGYPRGSSIIKVEEESWNHPVTVGFEITERFNTTSLRAAQHSLRKMNQELARMIKQKNRIEKDISHVYNSTSWKFSEPIRKVGGIVKKEN</sequence>
<dbReference type="Pfam" id="PF00708">
    <property type="entry name" value="Acylphosphatase"/>
    <property type="match status" value="1"/>
</dbReference>
<organism evidence="10 11">
    <name type="scientific">Cerasibacillus terrae</name>
    <dbReference type="NCBI Taxonomy" id="2498845"/>
    <lineage>
        <taxon>Bacteria</taxon>
        <taxon>Bacillati</taxon>
        <taxon>Bacillota</taxon>
        <taxon>Bacilli</taxon>
        <taxon>Bacillales</taxon>
        <taxon>Bacillaceae</taxon>
        <taxon>Cerasibacillus</taxon>
    </lineage>
</organism>
<gene>
    <name evidence="10" type="ORF">FHP05_04665</name>
</gene>
<evidence type="ECO:0000313" key="11">
    <source>
        <dbReference type="Proteomes" id="UP000321574"/>
    </source>
</evidence>
<dbReference type="GO" id="GO:0046872">
    <property type="term" value="F:metal ion binding"/>
    <property type="evidence" value="ECO:0007669"/>
    <property type="project" value="InterPro"/>
</dbReference>
<evidence type="ECO:0000259" key="9">
    <source>
        <dbReference type="PROSITE" id="PS51160"/>
    </source>
</evidence>
<evidence type="ECO:0000259" key="8">
    <source>
        <dbReference type="PROSITE" id="PS50975"/>
    </source>
</evidence>
<evidence type="ECO:0000256" key="5">
    <source>
        <dbReference type="PROSITE-ProRule" id="PRU00520"/>
    </source>
</evidence>
<dbReference type="SUPFAM" id="SSF54975">
    <property type="entry name" value="Acylphosphatase/BLUF domain-like"/>
    <property type="match status" value="1"/>
</dbReference>
<dbReference type="PANTHER" id="PTHR21621">
    <property type="entry name" value="RIBOSOMAL PROTEIN S6 MODIFICATION PROTEIN"/>
    <property type="match status" value="1"/>
</dbReference>
<evidence type="ECO:0000256" key="6">
    <source>
        <dbReference type="RuleBase" id="RU004168"/>
    </source>
</evidence>
<dbReference type="Gene3D" id="3.30.470.20">
    <property type="entry name" value="ATP-grasp fold, B domain"/>
    <property type="match status" value="2"/>
</dbReference>
<evidence type="ECO:0000313" key="10">
    <source>
        <dbReference type="EMBL" id="TXL66680.1"/>
    </source>
</evidence>
<dbReference type="PROSITE" id="PS51160">
    <property type="entry name" value="ACYLPHOSPHATASE_3"/>
    <property type="match status" value="1"/>
</dbReference>
<dbReference type="InterPro" id="IPR001792">
    <property type="entry name" value="Acylphosphatase-like_dom"/>
</dbReference>
<dbReference type="PANTHER" id="PTHR21621:SF0">
    <property type="entry name" value="BETA-CITRYLGLUTAMATE SYNTHASE B-RELATED"/>
    <property type="match status" value="1"/>
</dbReference>
<dbReference type="GO" id="GO:0005737">
    <property type="term" value="C:cytoplasm"/>
    <property type="evidence" value="ECO:0007669"/>
    <property type="project" value="TreeGrafter"/>
</dbReference>
<dbReference type="GO" id="GO:0008716">
    <property type="term" value="F:D-alanine-D-alanine ligase activity"/>
    <property type="evidence" value="ECO:0007669"/>
    <property type="project" value="InterPro"/>
</dbReference>
<comment type="similarity">
    <text evidence="6">Belongs to the acylphosphatase family.</text>
</comment>
<keyword evidence="4" id="KW-0547">Nucleotide-binding</keyword>
<comment type="caution">
    <text evidence="10">The sequence shown here is derived from an EMBL/GenBank/DDBJ whole genome shotgun (WGS) entry which is preliminary data.</text>
</comment>
<keyword evidence="11" id="KW-1185">Reference proteome</keyword>
<evidence type="ECO:0000256" key="1">
    <source>
        <dbReference type="ARBA" id="ARBA00015991"/>
    </source>
</evidence>
<evidence type="ECO:0000256" key="3">
    <source>
        <dbReference type="ARBA" id="ARBA00032904"/>
    </source>
</evidence>
<dbReference type="GO" id="GO:0018169">
    <property type="term" value="F:ribosomal S6-glutamic acid ligase activity"/>
    <property type="evidence" value="ECO:0007669"/>
    <property type="project" value="TreeGrafter"/>
</dbReference>
<dbReference type="EMBL" id="VDUW01000002">
    <property type="protein sequence ID" value="TXL66680.1"/>
    <property type="molecule type" value="Genomic_DNA"/>
</dbReference>
<feature type="domain" description="Acylphosphatase-like" evidence="9">
    <location>
        <begin position="399"/>
        <end position="486"/>
    </location>
</feature>
<dbReference type="SUPFAM" id="SSF56059">
    <property type="entry name" value="Glutathione synthetase ATP-binding domain-like"/>
    <property type="match status" value="1"/>
</dbReference>
<dbReference type="OrthoDB" id="9803907at2"/>
<dbReference type="GO" id="GO:0005524">
    <property type="term" value="F:ATP binding"/>
    <property type="evidence" value="ECO:0007669"/>
    <property type="project" value="UniProtKB-UniRule"/>
</dbReference>
<evidence type="ECO:0000256" key="7">
    <source>
        <dbReference type="SAM" id="Coils"/>
    </source>
</evidence>
<dbReference type="Proteomes" id="UP000321574">
    <property type="component" value="Unassembled WGS sequence"/>
</dbReference>
<dbReference type="InterPro" id="IPR036046">
    <property type="entry name" value="Acylphosphatase-like_dom_sf"/>
</dbReference>